<gene>
    <name evidence="2" type="ORF">MB2181_03785</name>
</gene>
<evidence type="ECO:0000313" key="2">
    <source>
        <dbReference type="EMBL" id="EAV47164.1"/>
    </source>
</evidence>
<protein>
    <recommendedName>
        <fullName evidence="4">Lipoprotein</fullName>
    </recommendedName>
</protein>
<organism evidence="2 3">
    <name type="scientific">Methylophilales bacterium HTCC2181</name>
    <dbReference type="NCBI Taxonomy" id="383631"/>
    <lineage>
        <taxon>Bacteria</taxon>
        <taxon>Pseudomonadati</taxon>
        <taxon>Pseudomonadota</taxon>
        <taxon>Betaproteobacteria</taxon>
        <taxon>Nitrosomonadales</taxon>
        <taxon>OM43 clade</taxon>
    </lineage>
</organism>
<comment type="caution">
    <text evidence="2">The sequence shown here is derived from an EMBL/GenBank/DDBJ whole genome shotgun (WGS) entry which is preliminary data.</text>
</comment>
<dbReference type="AlphaFoldDB" id="A0P6K4"/>
<evidence type="ECO:0008006" key="4">
    <source>
        <dbReference type="Google" id="ProtNLM"/>
    </source>
</evidence>
<evidence type="ECO:0000256" key="1">
    <source>
        <dbReference type="SAM" id="SignalP"/>
    </source>
</evidence>
<accession>A0P6K4</accession>
<proteinExistence type="predicted"/>
<dbReference type="EMBL" id="AAUX01000001">
    <property type="protein sequence ID" value="EAV47164.1"/>
    <property type="molecule type" value="Genomic_DNA"/>
</dbReference>
<keyword evidence="1" id="KW-0732">Signal</keyword>
<feature type="signal peptide" evidence="1">
    <location>
        <begin position="1"/>
        <end position="22"/>
    </location>
</feature>
<sequence>MKNRLHSLLVLLLALAFSPGCSNGYFVKKVEGTDNINLADNMQSLKECLDKGSNTVRITGYAERLPEYIHEDLIQLSKNAALQMGANTIVMAEFNEKGRGTQSATFNAFLCN</sequence>
<dbReference type="Proteomes" id="UP000054262">
    <property type="component" value="Unassembled WGS sequence"/>
</dbReference>
<evidence type="ECO:0000313" key="3">
    <source>
        <dbReference type="Proteomes" id="UP000054262"/>
    </source>
</evidence>
<name>A0P6K4_9PROT</name>
<feature type="chain" id="PRO_5002628070" description="Lipoprotein" evidence="1">
    <location>
        <begin position="23"/>
        <end position="112"/>
    </location>
</feature>
<reference evidence="2 3" key="1">
    <citation type="submission" date="2006-11" db="EMBL/GenBank/DDBJ databases">
        <authorList>
            <person name="Giovannoni S."/>
            <person name="Vergin K."/>
            <person name="Ferriera S."/>
            <person name="Johnson J."/>
            <person name="Kravitz S."/>
            <person name="Beeson K."/>
            <person name="Sutton G."/>
            <person name="Rogers Y.-H."/>
            <person name="Friedman R."/>
            <person name="Frazier M."/>
            <person name="Venter J.C."/>
        </authorList>
    </citation>
    <scope>NUCLEOTIDE SEQUENCE [LARGE SCALE GENOMIC DNA]</scope>
    <source>
        <strain evidence="2 3">HTCC2181</strain>
    </source>
</reference>
<keyword evidence="3" id="KW-1185">Reference proteome</keyword>